<protein>
    <submittedName>
        <fullName evidence="1">Uncharacterized protein</fullName>
    </submittedName>
</protein>
<evidence type="ECO:0000313" key="1">
    <source>
        <dbReference type="EMBL" id="KAF2637619.1"/>
    </source>
</evidence>
<proteinExistence type="predicted"/>
<keyword evidence="2" id="KW-1185">Reference proteome</keyword>
<gene>
    <name evidence="1" type="ORF">P280DRAFT_109887</name>
</gene>
<dbReference type="Proteomes" id="UP000799753">
    <property type="component" value="Unassembled WGS sequence"/>
</dbReference>
<name>A0A6A6RPV8_9PLEO</name>
<accession>A0A6A6RPV8</accession>
<dbReference type="AlphaFoldDB" id="A0A6A6RPV8"/>
<dbReference type="EMBL" id="MU006793">
    <property type="protein sequence ID" value="KAF2637619.1"/>
    <property type="molecule type" value="Genomic_DNA"/>
</dbReference>
<organism evidence="1 2">
    <name type="scientific">Massarina eburnea CBS 473.64</name>
    <dbReference type="NCBI Taxonomy" id="1395130"/>
    <lineage>
        <taxon>Eukaryota</taxon>
        <taxon>Fungi</taxon>
        <taxon>Dikarya</taxon>
        <taxon>Ascomycota</taxon>
        <taxon>Pezizomycotina</taxon>
        <taxon>Dothideomycetes</taxon>
        <taxon>Pleosporomycetidae</taxon>
        <taxon>Pleosporales</taxon>
        <taxon>Massarineae</taxon>
        <taxon>Massarinaceae</taxon>
        <taxon>Massarina</taxon>
    </lineage>
</organism>
<reference evidence="1" key="1">
    <citation type="journal article" date="2020" name="Stud. Mycol.">
        <title>101 Dothideomycetes genomes: a test case for predicting lifestyles and emergence of pathogens.</title>
        <authorList>
            <person name="Haridas S."/>
            <person name="Albert R."/>
            <person name="Binder M."/>
            <person name="Bloem J."/>
            <person name="Labutti K."/>
            <person name="Salamov A."/>
            <person name="Andreopoulos B."/>
            <person name="Baker S."/>
            <person name="Barry K."/>
            <person name="Bills G."/>
            <person name="Bluhm B."/>
            <person name="Cannon C."/>
            <person name="Castanera R."/>
            <person name="Culley D."/>
            <person name="Daum C."/>
            <person name="Ezra D."/>
            <person name="Gonzalez J."/>
            <person name="Henrissat B."/>
            <person name="Kuo A."/>
            <person name="Liang C."/>
            <person name="Lipzen A."/>
            <person name="Lutzoni F."/>
            <person name="Magnuson J."/>
            <person name="Mondo S."/>
            <person name="Nolan M."/>
            <person name="Ohm R."/>
            <person name="Pangilinan J."/>
            <person name="Park H.-J."/>
            <person name="Ramirez L."/>
            <person name="Alfaro M."/>
            <person name="Sun H."/>
            <person name="Tritt A."/>
            <person name="Yoshinaga Y."/>
            <person name="Zwiers L.-H."/>
            <person name="Turgeon B."/>
            <person name="Goodwin S."/>
            <person name="Spatafora J."/>
            <person name="Crous P."/>
            <person name="Grigoriev I."/>
        </authorList>
    </citation>
    <scope>NUCLEOTIDE SEQUENCE</scope>
    <source>
        <strain evidence="1">CBS 473.64</strain>
    </source>
</reference>
<sequence length="74" mass="8460">MATSSLLLSNLPSHAFKINSRSKYIRKVQCLVPFSIGIAGYLLSAYHFCRSSYAVYTETRKKKEESFPQHNSRT</sequence>
<evidence type="ECO:0000313" key="2">
    <source>
        <dbReference type="Proteomes" id="UP000799753"/>
    </source>
</evidence>